<dbReference type="GO" id="GO:0004714">
    <property type="term" value="F:transmembrane receptor protein tyrosine kinase activity"/>
    <property type="evidence" value="ECO:0007669"/>
    <property type="project" value="InterPro"/>
</dbReference>
<dbReference type="InterPro" id="IPR045272">
    <property type="entry name" value="ANXUR1/2-like"/>
</dbReference>
<dbReference type="EMBL" id="CM009301">
    <property type="protein sequence ID" value="PNT09861.1"/>
    <property type="molecule type" value="Genomic_DNA"/>
</dbReference>
<dbReference type="Gene3D" id="1.10.510.10">
    <property type="entry name" value="Transferase(Phosphotransferase) domain 1"/>
    <property type="match status" value="2"/>
</dbReference>
<evidence type="ECO:0000313" key="4">
    <source>
        <dbReference type="Proteomes" id="UP000006729"/>
    </source>
</evidence>
<feature type="transmembrane region" description="Helical" evidence="1">
    <location>
        <begin position="185"/>
        <end position="209"/>
    </location>
</feature>
<dbReference type="InterPro" id="IPR011009">
    <property type="entry name" value="Kinase-like_dom_sf"/>
</dbReference>
<sequence>MTSLLKITSHWFSYLFNVSSDRLSLIFKPKERSFAFVNAIEVVSAPDGLISDSASTVPQGGGLFKHAFKVCCRLNVGGPTITPMNHTLSSAIKYPQSGATPYVAPDWVYATADEMEQSETLQPNFNLMSLDPSGFRLGAHASGIQSGMPNAILNGLEVIKMSNYVGSLDGLFGVDGSSERHRMKIVAGVGLAMVVTALMLLLAIVYIRWPKGPQDWEKQNSRFSSWPSPLLTSHCLGRYFSFSELQNATQNFDERAVIGVGGHRHLVSLIGFSDEQSEMILVYEYMANGPLRDHIYGSKQPPLSCKQRLEICIGAARGSHYLHTGAAAQGIIHRDARDSSLLCAGPVINPALSREQVNLAEWAMQCHRKGVLDKIIDPRIVGTTNEQSLKKHVEAAEKCLAEQGLDRPCMGDVLWNLEYALQLVEASSQTQNRSSRRHQSHCCF</sequence>
<keyword evidence="4" id="KW-1185">Reference proteome</keyword>
<dbReference type="PANTHER" id="PTHR27003">
    <property type="entry name" value="OS07G0166700 PROTEIN"/>
    <property type="match status" value="1"/>
</dbReference>
<dbReference type="Pfam" id="PF07714">
    <property type="entry name" value="PK_Tyr_Ser-Thr"/>
    <property type="match status" value="1"/>
</dbReference>
<keyword evidence="1" id="KW-1133">Transmembrane helix</keyword>
<name>A0A2K1YA08_POPTR</name>
<keyword evidence="1" id="KW-0812">Transmembrane</keyword>
<dbReference type="PROSITE" id="PS50011">
    <property type="entry name" value="PROTEIN_KINASE_DOM"/>
    <property type="match status" value="1"/>
</dbReference>
<reference evidence="3 4" key="1">
    <citation type="journal article" date="2006" name="Science">
        <title>The genome of black cottonwood, Populus trichocarpa (Torr. &amp; Gray).</title>
        <authorList>
            <person name="Tuskan G.A."/>
            <person name="Difazio S."/>
            <person name="Jansson S."/>
            <person name="Bohlmann J."/>
            <person name="Grigoriev I."/>
            <person name="Hellsten U."/>
            <person name="Putnam N."/>
            <person name="Ralph S."/>
            <person name="Rombauts S."/>
            <person name="Salamov A."/>
            <person name="Schein J."/>
            <person name="Sterck L."/>
            <person name="Aerts A."/>
            <person name="Bhalerao R.R."/>
            <person name="Bhalerao R.P."/>
            <person name="Blaudez D."/>
            <person name="Boerjan W."/>
            <person name="Brun A."/>
            <person name="Brunner A."/>
            <person name="Busov V."/>
            <person name="Campbell M."/>
            <person name="Carlson J."/>
            <person name="Chalot M."/>
            <person name="Chapman J."/>
            <person name="Chen G.L."/>
            <person name="Cooper D."/>
            <person name="Coutinho P.M."/>
            <person name="Couturier J."/>
            <person name="Covert S."/>
            <person name="Cronk Q."/>
            <person name="Cunningham R."/>
            <person name="Davis J."/>
            <person name="Degroeve S."/>
            <person name="Dejardin A."/>
            <person name="Depamphilis C."/>
            <person name="Detter J."/>
            <person name="Dirks B."/>
            <person name="Dubchak I."/>
            <person name="Duplessis S."/>
            <person name="Ehlting J."/>
            <person name="Ellis B."/>
            <person name="Gendler K."/>
            <person name="Goodstein D."/>
            <person name="Gribskov M."/>
            <person name="Grimwood J."/>
            <person name="Groover A."/>
            <person name="Gunter L."/>
            <person name="Hamberger B."/>
            <person name="Heinze B."/>
            <person name="Helariutta Y."/>
            <person name="Henrissat B."/>
            <person name="Holligan D."/>
            <person name="Holt R."/>
            <person name="Huang W."/>
            <person name="Islam-Faridi N."/>
            <person name="Jones S."/>
            <person name="Jones-Rhoades M."/>
            <person name="Jorgensen R."/>
            <person name="Joshi C."/>
            <person name="Kangasjarvi J."/>
            <person name="Karlsson J."/>
            <person name="Kelleher C."/>
            <person name="Kirkpatrick R."/>
            <person name="Kirst M."/>
            <person name="Kohler A."/>
            <person name="Kalluri U."/>
            <person name="Larimer F."/>
            <person name="Leebens-Mack J."/>
            <person name="Leple J.C."/>
            <person name="Locascio P."/>
            <person name="Lou Y."/>
            <person name="Lucas S."/>
            <person name="Martin F."/>
            <person name="Montanini B."/>
            <person name="Napoli C."/>
            <person name="Nelson D.R."/>
            <person name="Nelson C."/>
            <person name="Nieminen K."/>
            <person name="Nilsson O."/>
            <person name="Pereda V."/>
            <person name="Peter G."/>
            <person name="Philippe R."/>
            <person name="Pilate G."/>
            <person name="Poliakov A."/>
            <person name="Razumovskaya J."/>
            <person name="Richardson P."/>
            <person name="Rinaldi C."/>
            <person name="Ritland K."/>
            <person name="Rouze P."/>
            <person name="Ryaboy D."/>
            <person name="Schmutz J."/>
            <person name="Schrader J."/>
            <person name="Segerman B."/>
            <person name="Shin H."/>
            <person name="Siddiqui A."/>
            <person name="Sterky F."/>
            <person name="Terry A."/>
            <person name="Tsai C.J."/>
            <person name="Uberbacher E."/>
            <person name="Unneberg P."/>
            <person name="Vahala J."/>
            <person name="Wall K."/>
            <person name="Wessler S."/>
            <person name="Yang G."/>
            <person name="Yin T."/>
            <person name="Douglas C."/>
            <person name="Marra M."/>
            <person name="Sandberg G."/>
            <person name="Van de Peer Y."/>
            <person name="Rokhsar D."/>
        </authorList>
    </citation>
    <scope>NUCLEOTIDE SEQUENCE [LARGE SCALE GENOMIC DNA]</scope>
    <source>
        <strain evidence="4">cv. Nisqually</strain>
    </source>
</reference>
<protein>
    <recommendedName>
        <fullName evidence="2">Protein kinase domain-containing protein</fullName>
    </recommendedName>
</protein>
<gene>
    <name evidence="3" type="ORF">POPTR_012G068200</name>
</gene>
<dbReference type="InterPro" id="IPR001245">
    <property type="entry name" value="Ser-Thr/Tyr_kinase_cat_dom"/>
</dbReference>
<evidence type="ECO:0000313" key="3">
    <source>
        <dbReference type="EMBL" id="PNT09861.1"/>
    </source>
</evidence>
<proteinExistence type="predicted"/>
<organism evidence="3 4">
    <name type="scientific">Populus trichocarpa</name>
    <name type="common">Western balsam poplar</name>
    <name type="synonym">Populus balsamifera subsp. trichocarpa</name>
    <dbReference type="NCBI Taxonomy" id="3694"/>
    <lineage>
        <taxon>Eukaryota</taxon>
        <taxon>Viridiplantae</taxon>
        <taxon>Streptophyta</taxon>
        <taxon>Embryophyta</taxon>
        <taxon>Tracheophyta</taxon>
        <taxon>Spermatophyta</taxon>
        <taxon>Magnoliopsida</taxon>
        <taxon>eudicotyledons</taxon>
        <taxon>Gunneridae</taxon>
        <taxon>Pentapetalae</taxon>
        <taxon>rosids</taxon>
        <taxon>fabids</taxon>
        <taxon>Malpighiales</taxon>
        <taxon>Salicaceae</taxon>
        <taxon>Saliceae</taxon>
        <taxon>Populus</taxon>
    </lineage>
</organism>
<dbReference type="GO" id="GO:0005524">
    <property type="term" value="F:ATP binding"/>
    <property type="evidence" value="ECO:0007669"/>
    <property type="project" value="InterPro"/>
</dbReference>
<evidence type="ECO:0000259" key="2">
    <source>
        <dbReference type="PROSITE" id="PS50011"/>
    </source>
</evidence>
<dbReference type="GO" id="GO:0004672">
    <property type="term" value="F:protein kinase activity"/>
    <property type="evidence" value="ECO:0000318"/>
    <property type="project" value="GO_Central"/>
</dbReference>
<accession>A0A2K1YA08</accession>
<evidence type="ECO:0000256" key="1">
    <source>
        <dbReference type="SAM" id="Phobius"/>
    </source>
</evidence>
<dbReference type="GO" id="GO:0005886">
    <property type="term" value="C:plasma membrane"/>
    <property type="evidence" value="ECO:0000318"/>
    <property type="project" value="GO_Central"/>
</dbReference>
<dbReference type="AlphaFoldDB" id="A0A2K1YA08"/>
<dbReference type="InParanoid" id="A0A2K1YA08"/>
<dbReference type="SUPFAM" id="SSF56112">
    <property type="entry name" value="Protein kinase-like (PK-like)"/>
    <property type="match status" value="1"/>
</dbReference>
<dbReference type="Proteomes" id="UP000006729">
    <property type="component" value="Chromosome 12"/>
</dbReference>
<keyword evidence="1" id="KW-0472">Membrane</keyword>
<dbReference type="InterPro" id="IPR000719">
    <property type="entry name" value="Prot_kinase_dom"/>
</dbReference>
<dbReference type="PANTHER" id="PTHR27003:SF296">
    <property type="entry name" value="PROTEIN KINASE DOMAIN-CONTAINING PROTEIN"/>
    <property type="match status" value="1"/>
</dbReference>
<feature type="domain" description="Protein kinase" evidence="2">
    <location>
        <begin position="180"/>
        <end position="444"/>
    </location>
</feature>